<reference evidence="2" key="1">
    <citation type="journal article" date="2014" name="Int. J. Syst. Evol. Microbiol.">
        <title>Complete genome sequence of Corynebacterium casei LMG S-19264T (=DSM 44701T), isolated from a smear-ripened cheese.</title>
        <authorList>
            <consortium name="US DOE Joint Genome Institute (JGI-PGF)"/>
            <person name="Walter F."/>
            <person name="Albersmeier A."/>
            <person name="Kalinowski J."/>
            <person name="Ruckert C."/>
        </authorList>
    </citation>
    <scope>NUCLEOTIDE SEQUENCE</scope>
    <source>
        <strain evidence="2">KCTC 12344</strain>
    </source>
</reference>
<dbReference type="Proteomes" id="UP000619512">
    <property type="component" value="Unassembled WGS sequence"/>
</dbReference>
<dbReference type="AlphaFoldDB" id="A0A4V1ATC0"/>
<evidence type="ECO:0000313" key="4">
    <source>
        <dbReference type="Proteomes" id="UP000294359"/>
    </source>
</evidence>
<dbReference type="EMBL" id="BMWW01000009">
    <property type="protein sequence ID" value="GGZ05596.1"/>
    <property type="molecule type" value="Genomic_DNA"/>
</dbReference>
<dbReference type="Proteomes" id="UP000294359">
    <property type="component" value="Chromosome"/>
</dbReference>
<reference evidence="3 4" key="2">
    <citation type="submission" date="2019-03" db="EMBL/GenBank/DDBJ databases">
        <title>Draft Genome Sequences of Six Type Strains of the Genus Massilia.</title>
        <authorList>
            <person name="Miess H."/>
            <person name="Frediansyhah A."/>
            <person name="Gross H."/>
        </authorList>
    </citation>
    <scope>NUCLEOTIDE SEQUENCE [LARGE SCALE GENOMIC DNA]</scope>
    <source>
        <strain evidence="3 4">DSM 17505</strain>
    </source>
</reference>
<feature type="signal peptide" evidence="1">
    <location>
        <begin position="1"/>
        <end position="28"/>
    </location>
</feature>
<organism evidence="2 5">
    <name type="scientific">Pseudoduganella plicata</name>
    <dbReference type="NCBI Taxonomy" id="321984"/>
    <lineage>
        <taxon>Bacteria</taxon>
        <taxon>Pseudomonadati</taxon>
        <taxon>Pseudomonadota</taxon>
        <taxon>Betaproteobacteria</taxon>
        <taxon>Burkholderiales</taxon>
        <taxon>Oxalobacteraceae</taxon>
        <taxon>Telluria group</taxon>
        <taxon>Pseudoduganella</taxon>
    </lineage>
</organism>
<reference evidence="2" key="3">
    <citation type="submission" date="2022-12" db="EMBL/GenBank/DDBJ databases">
        <authorList>
            <person name="Sun Q."/>
            <person name="Kim S."/>
        </authorList>
    </citation>
    <scope>NUCLEOTIDE SEQUENCE</scope>
    <source>
        <strain evidence="2">KCTC 12344</strain>
    </source>
</reference>
<protein>
    <recommendedName>
        <fullName evidence="6">HEAT repeat domain-containing protein</fullName>
    </recommendedName>
</protein>
<dbReference type="EMBL" id="CP038026">
    <property type="protein sequence ID" value="QBQ35138.1"/>
    <property type="molecule type" value="Genomic_DNA"/>
</dbReference>
<gene>
    <name evidence="3" type="ORF">E1742_02340</name>
    <name evidence="2" type="ORF">GCM10007388_44160</name>
</gene>
<accession>A0A4V1ATC0</accession>
<feature type="chain" id="PRO_5044609870" description="HEAT repeat domain-containing protein" evidence="1">
    <location>
        <begin position="29"/>
        <end position="345"/>
    </location>
</feature>
<evidence type="ECO:0000313" key="5">
    <source>
        <dbReference type="Proteomes" id="UP000619512"/>
    </source>
</evidence>
<dbReference type="RefSeq" id="WP_134383370.1">
    <property type="nucleotide sequence ID" value="NZ_BMWW01000009.1"/>
</dbReference>
<evidence type="ECO:0000313" key="3">
    <source>
        <dbReference type="EMBL" id="QBQ35138.1"/>
    </source>
</evidence>
<sequence length="345" mass="37913">MTQSNTRAYVFSLILVTTALSSSTSVFGDSNVHTTARDFISQFRDGRDFNTRSTLSALVREGGIDPFSLSLLTRELRVGAPQVRLNIVQLLAEVGLQADTASAKKFPLIRDPRIIRALLVEGFAKNDAAATEAAKTLADHCTPRDLAAFGGIYLNSLKRLQGDYLYIAAKAKTLEALPYVNEMAGQPEWQAHPRNVRAVQVAQAALGNSEVEDALMKEVRHAEQTMPPAPPNRFYDVGSARDGTEVAKKIAVLGLVGTKESLVFICGYLRSTLKAYVPHVNERSVRYAALDALRYNFPDERLLYNPVKHADWAAAEQFCVQKIGAAFDGPTPDLPADVIYPHHMR</sequence>
<proteinExistence type="predicted"/>
<evidence type="ECO:0000256" key="1">
    <source>
        <dbReference type="SAM" id="SignalP"/>
    </source>
</evidence>
<evidence type="ECO:0008006" key="6">
    <source>
        <dbReference type="Google" id="ProtNLM"/>
    </source>
</evidence>
<keyword evidence="4" id="KW-1185">Reference proteome</keyword>
<evidence type="ECO:0000313" key="2">
    <source>
        <dbReference type="EMBL" id="GGZ05596.1"/>
    </source>
</evidence>
<name>A0A4V1ATC0_9BURK</name>
<dbReference type="OrthoDB" id="8759289at2"/>
<keyword evidence="1" id="KW-0732">Signal</keyword>